<evidence type="ECO:0000256" key="6">
    <source>
        <dbReference type="ARBA" id="ARBA00022989"/>
    </source>
</evidence>
<keyword evidence="10" id="KW-0472">Membrane</keyword>
<dbReference type="GO" id="GO:0016705">
    <property type="term" value="F:oxidoreductase activity, acting on paired donors, with incorporation or reduction of molecular oxygen"/>
    <property type="evidence" value="ECO:0007669"/>
    <property type="project" value="InterPro"/>
</dbReference>
<accession>A0AAD7L2Q5</accession>
<dbReference type="InterPro" id="IPR050651">
    <property type="entry name" value="Plant_Cytochrome_P450_Monoox"/>
</dbReference>
<gene>
    <name evidence="13" type="ORF">O6P43_026697</name>
</gene>
<keyword evidence="4" id="KW-0812">Transmembrane</keyword>
<comment type="caution">
    <text evidence="13">The sequence shown here is derived from an EMBL/GenBank/DDBJ whole genome shotgun (WGS) entry which is preliminary data.</text>
</comment>
<dbReference type="Pfam" id="PF00067">
    <property type="entry name" value="p450"/>
    <property type="match status" value="1"/>
</dbReference>
<dbReference type="InterPro" id="IPR036396">
    <property type="entry name" value="Cyt_P450_sf"/>
</dbReference>
<keyword evidence="6" id="KW-1133">Transmembrane helix</keyword>
<evidence type="ECO:0000256" key="2">
    <source>
        <dbReference type="ARBA" id="ARBA00010617"/>
    </source>
</evidence>
<keyword evidence="7 12" id="KW-0560">Oxidoreductase</keyword>
<proteinExistence type="inferred from homology"/>
<keyword evidence="8 11" id="KW-0408">Iron</keyword>
<dbReference type="Gene3D" id="1.10.630.10">
    <property type="entry name" value="Cytochrome P450"/>
    <property type="match status" value="1"/>
</dbReference>
<dbReference type="InterPro" id="IPR017972">
    <property type="entry name" value="Cyt_P450_CS"/>
</dbReference>
<evidence type="ECO:0000256" key="12">
    <source>
        <dbReference type="RuleBase" id="RU000461"/>
    </source>
</evidence>
<dbReference type="GO" id="GO:0016020">
    <property type="term" value="C:membrane"/>
    <property type="evidence" value="ECO:0007669"/>
    <property type="project" value="UniProtKB-SubCell"/>
</dbReference>
<evidence type="ECO:0000313" key="14">
    <source>
        <dbReference type="Proteomes" id="UP001163823"/>
    </source>
</evidence>
<dbReference type="PRINTS" id="PR00463">
    <property type="entry name" value="EP450I"/>
</dbReference>
<keyword evidence="5 11" id="KW-0479">Metal-binding</keyword>
<evidence type="ECO:0000256" key="1">
    <source>
        <dbReference type="ARBA" id="ARBA00004167"/>
    </source>
</evidence>
<dbReference type="InterPro" id="IPR001128">
    <property type="entry name" value="Cyt_P450"/>
</dbReference>
<evidence type="ECO:0000256" key="11">
    <source>
        <dbReference type="PIRSR" id="PIRSR602401-1"/>
    </source>
</evidence>
<name>A0AAD7L2Q5_QUISA</name>
<evidence type="ECO:0000256" key="7">
    <source>
        <dbReference type="ARBA" id="ARBA00023002"/>
    </source>
</evidence>
<dbReference type="SUPFAM" id="SSF48264">
    <property type="entry name" value="Cytochrome P450"/>
    <property type="match status" value="1"/>
</dbReference>
<dbReference type="Proteomes" id="UP001163823">
    <property type="component" value="Chromosome 11"/>
</dbReference>
<sequence length="500" mass="56387">MEISYSSPTAIAAAVLGFLLLYTLRRTKSSSHKNKAPVAPGGLPLIGHLHLLAGKTPIYQVLANMADKVGSVFIVRLGTCPALIISSPEVAKECFTINDKIFASRPKSSHGTYICYDYSSFGMAPYGPLWRDVRKIVVHELLSTRRLDTLNHYYVSEISTFMKDLYSFSKNEKVPVIFGDWFERFTLNITTNLISAKRYFKSFHDKIDGEAAHLLNLIKDVMFLMGRLDASDLIPVLGLLKIETQVLKSMKRVSKDFDILTGSWLKEHTMKERNGETTEPEDFIDVMLSMIDESCLQTYGHSRDTIIKATIMSLIVAGADTTSVHLTWLLSLLLNNRDSLKRAQEELDRHVGRDRWVEISDLENLTYLHAIAKETLRLYVPGPILIPHVAREDCEVGGYHIAKGTQLIVNAWKLHRDPNIWSDPERFLPERFLTTHAKVDAFGQHFEFLPFGSGRRACPGSATPMNQKVDLTSEGLGLTLYKATPLEVFVTPRLPTELYL</sequence>
<reference evidence="13" key="1">
    <citation type="journal article" date="2023" name="Science">
        <title>Elucidation of the pathway for biosynthesis of saponin adjuvants from the soapbark tree.</title>
        <authorList>
            <person name="Reed J."/>
            <person name="Orme A."/>
            <person name="El-Demerdash A."/>
            <person name="Owen C."/>
            <person name="Martin L.B.B."/>
            <person name="Misra R.C."/>
            <person name="Kikuchi S."/>
            <person name="Rejzek M."/>
            <person name="Martin A.C."/>
            <person name="Harkess A."/>
            <person name="Leebens-Mack J."/>
            <person name="Louveau T."/>
            <person name="Stephenson M.J."/>
            <person name="Osbourn A."/>
        </authorList>
    </citation>
    <scope>NUCLEOTIDE SEQUENCE</scope>
    <source>
        <strain evidence="13">S10</strain>
    </source>
</reference>
<comment type="subcellular location">
    <subcellularLocation>
        <location evidence="1">Membrane</location>
        <topology evidence="1">Single-pass membrane protein</topology>
    </subcellularLocation>
</comment>
<dbReference type="PANTHER" id="PTHR47947">
    <property type="entry name" value="CYTOCHROME P450 82C3-RELATED"/>
    <property type="match status" value="1"/>
</dbReference>
<evidence type="ECO:0000256" key="5">
    <source>
        <dbReference type="ARBA" id="ARBA00022723"/>
    </source>
</evidence>
<protein>
    <submittedName>
        <fullName evidence="13">Cytochrome P450 family protein</fullName>
    </submittedName>
</protein>
<dbReference type="PRINTS" id="PR00385">
    <property type="entry name" value="P450"/>
</dbReference>
<keyword evidence="9 12" id="KW-0503">Monooxygenase</keyword>
<dbReference type="GO" id="GO:0020037">
    <property type="term" value="F:heme binding"/>
    <property type="evidence" value="ECO:0007669"/>
    <property type="project" value="InterPro"/>
</dbReference>
<keyword evidence="3 11" id="KW-0349">Heme</keyword>
<dbReference type="PROSITE" id="PS00086">
    <property type="entry name" value="CYTOCHROME_P450"/>
    <property type="match status" value="1"/>
</dbReference>
<evidence type="ECO:0000256" key="4">
    <source>
        <dbReference type="ARBA" id="ARBA00022692"/>
    </source>
</evidence>
<comment type="similarity">
    <text evidence="2 12">Belongs to the cytochrome P450 family.</text>
</comment>
<dbReference type="GO" id="GO:0005506">
    <property type="term" value="F:iron ion binding"/>
    <property type="evidence" value="ECO:0007669"/>
    <property type="project" value="InterPro"/>
</dbReference>
<dbReference type="AlphaFoldDB" id="A0AAD7L2Q5"/>
<dbReference type="GO" id="GO:0004497">
    <property type="term" value="F:monooxygenase activity"/>
    <property type="evidence" value="ECO:0007669"/>
    <property type="project" value="UniProtKB-KW"/>
</dbReference>
<organism evidence="13 14">
    <name type="scientific">Quillaja saponaria</name>
    <name type="common">Soap bark tree</name>
    <dbReference type="NCBI Taxonomy" id="32244"/>
    <lineage>
        <taxon>Eukaryota</taxon>
        <taxon>Viridiplantae</taxon>
        <taxon>Streptophyta</taxon>
        <taxon>Embryophyta</taxon>
        <taxon>Tracheophyta</taxon>
        <taxon>Spermatophyta</taxon>
        <taxon>Magnoliopsida</taxon>
        <taxon>eudicotyledons</taxon>
        <taxon>Gunneridae</taxon>
        <taxon>Pentapetalae</taxon>
        <taxon>rosids</taxon>
        <taxon>fabids</taxon>
        <taxon>Fabales</taxon>
        <taxon>Quillajaceae</taxon>
        <taxon>Quillaja</taxon>
    </lineage>
</organism>
<dbReference type="FunFam" id="1.10.630.10:FF:000026">
    <property type="entry name" value="Cytochrome P450 82C4"/>
    <property type="match status" value="1"/>
</dbReference>
<evidence type="ECO:0000256" key="10">
    <source>
        <dbReference type="ARBA" id="ARBA00023136"/>
    </source>
</evidence>
<comment type="cofactor">
    <cofactor evidence="11">
        <name>heme</name>
        <dbReference type="ChEBI" id="CHEBI:30413"/>
    </cofactor>
</comment>
<dbReference type="PANTHER" id="PTHR47947:SF1">
    <property type="entry name" value="CYTOCHROME P450 82E3"/>
    <property type="match status" value="1"/>
</dbReference>
<evidence type="ECO:0000313" key="13">
    <source>
        <dbReference type="EMBL" id="KAJ7950509.1"/>
    </source>
</evidence>
<evidence type="ECO:0000256" key="8">
    <source>
        <dbReference type="ARBA" id="ARBA00023004"/>
    </source>
</evidence>
<dbReference type="KEGG" id="qsa:O6P43_026697"/>
<keyword evidence="14" id="KW-1185">Reference proteome</keyword>
<dbReference type="InterPro" id="IPR002401">
    <property type="entry name" value="Cyt_P450_E_grp-I"/>
</dbReference>
<evidence type="ECO:0000256" key="9">
    <source>
        <dbReference type="ARBA" id="ARBA00023033"/>
    </source>
</evidence>
<evidence type="ECO:0000256" key="3">
    <source>
        <dbReference type="ARBA" id="ARBA00022617"/>
    </source>
</evidence>
<feature type="binding site" description="axial binding residue" evidence="11">
    <location>
        <position position="458"/>
    </location>
    <ligand>
        <name>heme</name>
        <dbReference type="ChEBI" id="CHEBI:30413"/>
    </ligand>
    <ligandPart>
        <name>Fe</name>
        <dbReference type="ChEBI" id="CHEBI:18248"/>
    </ligandPart>
</feature>
<dbReference type="EMBL" id="JARAOO010000011">
    <property type="protein sequence ID" value="KAJ7950509.1"/>
    <property type="molecule type" value="Genomic_DNA"/>
</dbReference>